<sequence>MSEKVLIVDDEQEFLDALAERMRARGMDVTTATSPIEALALVARRSFDAIVLDFQMPELDGLETLKRMKDANDDVQVIVLTGHATVERGVEVMKHGAMDFVEKSADINSLTEKIQEASAKKLVIAEEKTREKIQAILEEKGW</sequence>
<keyword evidence="7" id="KW-1185">Reference proteome</keyword>
<evidence type="ECO:0000259" key="5">
    <source>
        <dbReference type="PROSITE" id="PS50110"/>
    </source>
</evidence>
<proteinExistence type="predicted"/>
<protein>
    <submittedName>
        <fullName evidence="6">Response regulator receiver protein</fullName>
    </submittedName>
</protein>
<keyword evidence="2" id="KW-0902">Two-component regulatory system</keyword>
<keyword evidence="1 3" id="KW-0597">Phosphoprotein</keyword>
<dbReference type="InterPro" id="IPR001789">
    <property type="entry name" value="Sig_transdc_resp-reg_receiver"/>
</dbReference>
<evidence type="ECO:0000256" key="3">
    <source>
        <dbReference type="PROSITE-ProRule" id="PRU00169"/>
    </source>
</evidence>
<evidence type="ECO:0000313" key="6">
    <source>
        <dbReference type="EMBL" id="ABB37128.1"/>
    </source>
</evidence>
<dbReference type="AlphaFoldDB" id="Q316L8"/>
<evidence type="ECO:0000256" key="4">
    <source>
        <dbReference type="SAM" id="Coils"/>
    </source>
</evidence>
<dbReference type="HOGENOM" id="CLU_000445_69_8_7"/>
<dbReference type="eggNOG" id="COG2204">
    <property type="taxonomic scope" value="Bacteria"/>
</dbReference>
<evidence type="ECO:0000313" key="7">
    <source>
        <dbReference type="Proteomes" id="UP000002710"/>
    </source>
</evidence>
<dbReference type="PANTHER" id="PTHR44591:SF14">
    <property type="entry name" value="PROTEIN PILG"/>
    <property type="match status" value="1"/>
</dbReference>
<feature type="domain" description="Response regulatory" evidence="5">
    <location>
        <begin position="4"/>
        <end position="118"/>
    </location>
</feature>
<feature type="coiled-coil region" evidence="4">
    <location>
        <begin position="100"/>
        <end position="127"/>
    </location>
</feature>
<keyword evidence="4" id="KW-0175">Coiled coil</keyword>
<dbReference type="EMBL" id="CP000112">
    <property type="protein sequence ID" value="ABB37128.1"/>
    <property type="molecule type" value="Genomic_DNA"/>
</dbReference>
<name>Q316L8_OLEA2</name>
<feature type="modified residue" description="4-aspartylphosphate" evidence="3">
    <location>
        <position position="53"/>
    </location>
</feature>
<evidence type="ECO:0000256" key="2">
    <source>
        <dbReference type="ARBA" id="ARBA00023012"/>
    </source>
</evidence>
<organism evidence="6 7">
    <name type="scientific">Oleidesulfovibrio alaskensis (strain ATCC BAA-1058 / DSM 17464 / G20)</name>
    <name type="common">Desulfovibrio alaskensis</name>
    <dbReference type="NCBI Taxonomy" id="207559"/>
    <lineage>
        <taxon>Bacteria</taxon>
        <taxon>Pseudomonadati</taxon>
        <taxon>Thermodesulfobacteriota</taxon>
        <taxon>Desulfovibrionia</taxon>
        <taxon>Desulfovibrionales</taxon>
        <taxon>Desulfovibrionaceae</taxon>
        <taxon>Oleidesulfovibrio</taxon>
    </lineage>
</organism>
<evidence type="ECO:0000256" key="1">
    <source>
        <dbReference type="ARBA" id="ARBA00022553"/>
    </source>
</evidence>
<accession>Q316L8</accession>
<dbReference type="STRING" id="207559.Dde_0327"/>
<dbReference type="InterPro" id="IPR050595">
    <property type="entry name" value="Bact_response_regulator"/>
</dbReference>
<dbReference type="SUPFAM" id="SSF52172">
    <property type="entry name" value="CheY-like"/>
    <property type="match status" value="1"/>
</dbReference>
<dbReference type="PANTHER" id="PTHR44591">
    <property type="entry name" value="STRESS RESPONSE REGULATOR PROTEIN 1"/>
    <property type="match status" value="1"/>
</dbReference>
<dbReference type="KEGG" id="dde:Dde_0327"/>
<dbReference type="PROSITE" id="PS50110">
    <property type="entry name" value="RESPONSE_REGULATORY"/>
    <property type="match status" value="1"/>
</dbReference>
<dbReference type="GO" id="GO:0000160">
    <property type="term" value="P:phosphorelay signal transduction system"/>
    <property type="evidence" value="ECO:0007669"/>
    <property type="project" value="UniProtKB-KW"/>
</dbReference>
<gene>
    <name evidence="6" type="ordered locus">Dde_0327</name>
</gene>
<dbReference type="SMART" id="SM00448">
    <property type="entry name" value="REC"/>
    <property type="match status" value="1"/>
</dbReference>
<dbReference type="Gene3D" id="3.40.50.2300">
    <property type="match status" value="1"/>
</dbReference>
<dbReference type="Pfam" id="PF00072">
    <property type="entry name" value="Response_reg"/>
    <property type="match status" value="1"/>
</dbReference>
<dbReference type="Proteomes" id="UP000002710">
    <property type="component" value="Chromosome"/>
</dbReference>
<dbReference type="InterPro" id="IPR011006">
    <property type="entry name" value="CheY-like_superfamily"/>
</dbReference>
<reference evidence="6 7" key="1">
    <citation type="journal article" date="2011" name="J. Bacteriol.">
        <title>Complete genome sequence and updated annotation of Desulfovibrio alaskensis G20.</title>
        <authorList>
            <person name="Hauser L.J."/>
            <person name="Land M.L."/>
            <person name="Brown S.D."/>
            <person name="Larimer F."/>
            <person name="Keller K.L."/>
            <person name="Rapp-Giles B.J."/>
            <person name="Price M.N."/>
            <person name="Lin M."/>
            <person name="Bruce D.C."/>
            <person name="Detter J.C."/>
            <person name="Tapia R."/>
            <person name="Han C.S."/>
            <person name="Goodwin L.A."/>
            <person name="Cheng J.F."/>
            <person name="Pitluck S."/>
            <person name="Copeland A."/>
            <person name="Lucas S."/>
            <person name="Nolan M."/>
            <person name="Lapidus A.L."/>
            <person name="Palumbo A.V."/>
            <person name="Wall J.D."/>
        </authorList>
    </citation>
    <scope>NUCLEOTIDE SEQUENCE [LARGE SCALE GENOMIC DNA]</scope>
    <source>
        <strain evidence="7">ATCC BAA 1058 / DSM 17464 / G20</strain>
    </source>
</reference>
<dbReference type="RefSeq" id="WP_011366469.1">
    <property type="nucleotide sequence ID" value="NC_007519.1"/>
</dbReference>